<comment type="caution">
    <text evidence="1">The sequence shown here is derived from an EMBL/GenBank/DDBJ whole genome shotgun (WGS) entry which is preliminary data.</text>
</comment>
<proteinExistence type="predicted"/>
<dbReference type="AlphaFoldDB" id="A0A7Y3WVW5"/>
<name>A0A7Y3WVW5_9HYPH</name>
<sequence>MTDKQPNAATAKIFDLAADAFQPLPSDDWIWSTAKSCRGRDPTPEYLQGFIAAVRSRPGQAETELWNDRQTLAAFAAGYERAVLDGYETLRIAVEERTEQALAAIEAHAKAIIDAHVEKIEGGTPAISNKPTLN</sequence>
<organism evidence="1 2">
    <name type="scientific">Brucella pseudogrignonensis</name>
    <dbReference type="NCBI Taxonomy" id="419475"/>
    <lineage>
        <taxon>Bacteria</taxon>
        <taxon>Pseudomonadati</taxon>
        <taxon>Pseudomonadota</taxon>
        <taxon>Alphaproteobacteria</taxon>
        <taxon>Hyphomicrobiales</taxon>
        <taxon>Brucellaceae</taxon>
        <taxon>Brucella/Ochrobactrum group</taxon>
        <taxon>Brucella</taxon>
    </lineage>
</organism>
<reference evidence="1 2" key="1">
    <citation type="submission" date="2018-11" db="EMBL/GenBank/DDBJ databases">
        <title>Genome sequencing and analysis.</title>
        <authorList>
            <person name="Huang Y.-T."/>
        </authorList>
    </citation>
    <scope>NUCLEOTIDE SEQUENCE [LARGE SCALE GENOMIC DNA]</scope>
    <source>
        <strain evidence="1 2">SHIN</strain>
    </source>
</reference>
<evidence type="ECO:0000313" key="1">
    <source>
        <dbReference type="EMBL" id="NNV19528.1"/>
    </source>
</evidence>
<protein>
    <submittedName>
        <fullName evidence="1">Uncharacterized protein</fullName>
    </submittedName>
</protein>
<dbReference type="Proteomes" id="UP000526233">
    <property type="component" value="Unassembled WGS sequence"/>
</dbReference>
<dbReference type="EMBL" id="PKQI01000001">
    <property type="protein sequence ID" value="NNV19528.1"/>
    <property type="molecule type" value="Genomic_DNA"/>
</dbReference>
<accession>A0A7Y3WVW5</accession>
<dbReference type="RefSeq" id="WP_171379662.1">
    <property type="nucleotide sequence ID" value="NZ_PKQI01000001.1"/>
</dbReference>
<evidence type="ECO:0000313" key="2">
    <source>
        <dbReference type="Proteomes" id="UP000526233"/>
    </source>
</evidence>
<gene>
    <name evidence="1" type="ORF">EHE22_03670</name>
</gene>